<dbReference type="AlphaFoldDB" id="E7G3S4"/>
<dbReference type="PANTHER" id="PTHR37027:SF2">
    <property type="entry name" value="CHROMOSOME UNDETERMINED SCAFFOLD_148, WHOLE GENOME SHOTGUN SEQUENCE"/>
    <property type="match status" value="1"/>
</dbReference>
<dbReference type="RefSeq" id="WP_006565162.1">
    <property type="nucleotide sequence ID" value="NZ_ADHO01000107.1"/>
</dbReference>
<dbReference type="PANTHER" id="PTHR37027">
    <property type="entry name" value="KDE4"/>
    <property type="match status" value="1"/>
</dbReference>
<comment type="caution">
    <text evidence="2">The sequence shown here is derived from an EMBL/GenBank/DDBJ whole genome shotgun (WGS) entry which is preliminary data.</text>
</comment>
<gene>
    <name evidence="2" type="primary">mcrB</name>
    <name evidence="2" type="ORF">HSUHS5_0602</name>
</gene>
<dbReference type="InterPro" id="IPR038835">
    <property type="entry name" value="Giardin_beta-like"/>
</dbReference>
<name>E7G3S4_9HELI</name>
<evidence type="ECO:0000313" key="2">
    <source>
        <dbReference type="EMBL" id="EFX41974.1"/>
    </source>
</evidence>
<evidence type="ECO:0000313" key="3">
    <source>
        <dbReference type="Proteomes" id="UP000054093"/>
    </source>
</evidence>
<dbReference type="Proteomes" id="UP000054093">
    <property type="component" value="Unassembled WGS sequence"/>
</dbReference>
<dbReference type="InterPro" id="IPR027417">
    <property type="entry name" value="P-loop_NTPase"/>
</dbReference>
<feature type="coiled-coil region" evidence="1">
    <location>
        <begin position="67"/>
        <end position="353"/>
    </location>
</feature>
<reference evidence="2 3" key="1">
    <citation type="journal article" date="2011" name="Vet. Res.">
        <title>Genome sequence of Helicobacter suis supports its role in gastric pathology.</title>
        <authorList>
            <person name="Vermoote M."/>
            <person name="Vandekerckhove T.T."/>
            <person name="Flahou B."/>
            <person name="Pasmans F."/>
            <person name="Smet A."/>
            <person name="De Groote D."/>
            <person name="Van Criekinge W."/>
            <person name="Ducatelle R."/>
            <person name="Haesebrouck F."/>
        </authorList>
    </citation>
    <scope>NUCLEOTIDE SEQUENCE [LARGE SCALE GENOMIC DNA]</scope>
    <source>
        <strain evidence="2 3">HS5</strain>
    </source>
</reference>
<dbReference type="SUPFAM" id="SSF52540">
    <property type="entry name" value="P-loop containing nucleoside triphosphate hydrolases"/>
    <property type="match status" value="1"/>
</dbReference>
<sequence length="771" mass="91409">MFQKEQELLKKTQEFQDFEEFLQENENYRAKCKTDAERESRLYLSKRKKEFEEEFQRELEQQSTKSMQDLKTQYDQILQNLNENINKAMQELKAKGDDLVAVQARENALEEREKVISRKEQELRKETQKFQDFKEFLQNEERYKAQYKTDAEQELRLYLDERKKVIEEELQKGLEQQTQILIKEPKLKLKEQEIKTREQALDKIEAEKQDEAREYVRGEIESYKGRIEEQEKLIKRWSDEISEVYELKDKLRRCQQEERYKQLESLEKENERLRQDLEKKQEEHNDLELRYEGLTEEENNTLKDLQAENKTLRDNAGDLESTKSELKRLEEDKKRLEREVDILDQEILAKDEKIANLLSQYESTAKQTEGRINSVLDQIEKHTHPNLNHEKLEPANEIEYLTHIQTGIANLGIIYPTRLLYAFHTALKSAIYSPLSVLLGVSGTGKSELPKLYAYFGGFNFLAQPVQPTWDSPESMMGYFNMVEDKFDSTEILRFFVQTTYSKDEQKFGLQEGMNLILLDEMNLAHIEQYFAEFLSKLEQKRTGTGVVNIGIKLGTGIFWERPLGDNLLWVGTMNEDESTKALSDKVLDRAFCFNFPKPRKLQGLKLQQENQKNPYTFKYLPKEIWKKWQKERFEGDLERYKELANKINKELTKTGRAIGHRVWQGIEFYMRSHPLVLQYQNEDSRRNLALRFAFEEQVVQKIVPKLRGLEMEDTGTTTLNAIKNLLEYEGLDLGADFENAIKNDYRQFIWNSADYLSNAEWEILLPKNVN</sequence>
<keyword evidence="2" id="KW-0540">Nuclease</keyword>
<dbReference type="Gene3D" id="3.40.50.300">
    <property type="entry name" value="P-loop containing nucleotide triphosphate hydrolases"/>
    <property type="match status" value="1"/>
</dbReference>
<keyword evidence="1" id="KW-0175">Coiled coil</keyword>
<keyword evidence="2" id="KW-0255">Endonuclease</keyword>
<protein>
    <submittedName>
        <fullName evidence="2">Restriction endonuclease</fullName>
    </submittedName>
</protein>
<accession>E7G3S4</accession>
<evidence type="ECO:0000256" key="1">
    <source>
        <dbReference type="SAM" id="Coils"/>
    </source>
</evidence>
<keyword evidence="2" id="KW-0378">Hydrolase</keyword>
<proteinExistence type="predicted"/>
<dbReference type="GO" id="GO:0004519">
    <property type="term" value="F:endonuclease activity"/>
    <property type="evidence" value="ECO:0007669"/>
    <property type="project" value="UniProtKB-KW"/>
</dbReference>
<dbReference type="EMBL" id="ADHO01000107">
    <property type="protein sequence ID" value="EFX41974.1"/>
    <property type="molecule type" value="Genomic_DNA"/>
</dbReference>
<organism evidence="2 3">
    <name type="scientific">Helicobacter suis HS5</name>
    <dbReference type="NCBI Taxonomy" id="710394"/>
    <lineage>
        <taxon>Bacteria</taxon>
        <taxon>Pseudomonadati</taxon>
        <taxon>Campylobacterota</taxon>
        <taxon>Epsilonproteobacteria</taxon>
        <taxon>Campylobacterales</taxon>
        <taxon>Helicobacteraceae</taxon>
        <taxon>Helicobacter</taxon>
    </lineage>
</organism>